<keyword evidence="3" id="KW-0813">Transport</keyword>
<evidence type="ECO:0000313" key="10">
    <source>
        <dbReference type="Proteomes" id="UP000288024"/>
    </source>
</evidence>
<organism evidence="9 10">
    <name type="scientific">Niallia taxi</name>
    <dbReference type="NCBI Taxonomy" id="2499688"/>
    <lineage>
        <taxon>Bacteria</taxon>
        <taxon>Bacillati</taxon>
        <taxon>Bacillota</taxon>
        <taxon>Bacilli</taxon>
        <taxon>Bacillales</taxon>
        <taxon>Bacillaceae</taxon>
        <taxon>Niallia</taxon>
    </lineage>
</organism>
<comment type="caution">
    <text evidence="9">The sequence shown here is derived from an EMBL/GenBank/DDBJ whole genome shotgun (WGS) entry which is preliminary data.</text>
</comment>
<dbReference type="EMBL" id="RZTZ01000017">
    <property type="protein sequence ID" value="RVT57475.1"/>
    <property type="molecule type" value="Genomic_DNA"/>
</dbReference>
<feature type="transmembrane region" description="Helical" evidence="8">
    <location>
        <begin position="386"/>
        <end position="410"/>
    </location>
</feature>
<dbReference type="InterPro" id="IPR048279">
    <property type="entry name" value="MdtK-like"/>
</dbReference>
<dbReference type="NCBIfam" id="TIGR00797">
    <property type="entry name" value="matE"/>
    <property type="match status" value="1"/>
</dbReference>
<dbReference type="InterPro" id="IPR047135">
    <property type="entry name" value="YsiQ"/>
</dbReference>
<comment type="similarity">
    <text evidence="2">Belongs to the multi antimicrobial extrusion (MATE) (TC 2.A.66.1) family.</text>
</comment>
<evidence type="ECO:0000256" key="5">
    <source>
        <dbReference type="ARBA" id="ARBA00022692"/>
    </source>
</evidence>
<feature type="transmembrane region" description="Helical" evidence="8">
    <location>
        <begin position="42"/>
        <end position="66"/>
    </location>
</feature>
<feature type="transmembrane region" description="Helical" evidence="8">
    <location>
        <begin position="220"/>
        <end position="247"/>
    </location>
</feature>
<dbReference type="Pfam" id="PF01554">
    <property type="entry name" value="MatE"/>
    <property type="match status" value="2"/>
</dbReference>
<sequence length="482" mass="53116">MEVKKVNVYNLYIINIRKTGCGVLKQVKGSNNEFNRTLNHSLLSLVLPIAFQNLISAAAIAVDVIMLGVINQSVMSAVSLAGQVTFVLSLFYMGISTGAGILTAQYWGRNDVKVIQRVFSITSIFSLSISVIFFLFSFCFPEFLMRLLTNDAELIHYGAIFLRTVSFSYIAMGISQVYFSVLKSMENARFSAWISSICLFLNIGLNALCVYVFFPGMPEKAILGVALATVCARCVELGCCVVHSIRYSKVKFHLPGKDRINRQLRKDFLKYTIPIQANYFVWGGGLTVATSIIGHVSADMVAANSIATVVRNLAIVFCAGISSGGAVLIGKYLGTNDKLMAIKASKRINLYALILGIVAGVSILVIKPLVSLVVELNDISQSYLDGMLYVCAYYCVGKSINSTIIGGFFPAGGDAKFGLWCDIVVMWIIVLPLAYLCAFVWHVHPILLYVVINLDEIFKLPLAVYRYSQYKWLKNITRDVAL</sequence>
<dbReference type="InterPro" id="IPR002528">
    <property type="entry name" value="MATE_fam"/>
</dbReference>
<protein>
    <submittedName>
        <fullName evidence="9">MATE family efflux transporter</fullName>
    </submittedName>
</protein>
<feature type="transmembrane region" description="Helical" evidence="8">
    <location>
        <begin position="119"/>
        <end position="140"/>
    </location>
</feature>
<feature type="transmembrane region" description="Helical" evidence="8">
    <location>
        <begin position="86"/>
        <end position="107"/>
    </location>
</feature>
<dbReference type="GO" id="GO:0015297">
    <property type="term" value="F:antiporter activity"/>
    <property type="evidence" value="ECO:0007669"/>
    <property type="project" value="InterPro"/>
</dbReference>
<evidence type="ECO:0000313" key="9">
    <source>
        <dbReference type="EMBL" id="RVT57475.1"/>
    </source>
</evidence>
<evidence type="ECO:0000256" key="2">
    <source>
        <dbReference type="ARBA" id="ARBA00010199"/>
    </source>
</evidence>
<keyword evidence="10" id="KW-1185">Reference proteome</keyword>
<dbReference type="PIRSF" id="PIRSF006603">
    <property type="entry name" value="DinF"/>
    <property type="match status" value="1"/>
</dbReference>
<evidence type="ECO:0000256" key="3">
    <source>
        <dbReference type="ARBA" id="ARBA00022448"/>
    </source>
</evidence>
<dbReference type="Proteomes" id="UP000288024">
    <property type="component" value="Unassembled WGS sequence"/>
</dbReference>
<feature type="transmembrane region" description="Helical" evidence="8">
    <location>
        <begin position="193"/>
        <end position="214"/>
    </location>
</feature>
<feature type="transmembrane region" description="Helical" evidence="8">
    <location>
        <begin position="313"/>
        <end position="330"/>
    </location>
</feature>
<keyword evidence="4" id="KW-1003">Cell membrane</keyword>
<keyword evidence="7 8" id="KW-0472">Membrane</keyword>
<comment type="subcellular location">
    <subcellularLocation>
        <location evidence="1">Cell membrane</location>
        <topology evidence="1">Multi-pass membrane protein</topology>
    </subcellularLocation>
</comment>
<evidence type="ECO:0000256" key="7">
    <source>
        <dbReference type="ARBA" id="ARBA00023136"/>
    </source>
</evidence>
<feature type="transmembrane region" description="Helical" evidence="8">
    <location>
        <begin position="160"/>
        <end position="181"/>
    </location>
</feature>
<dbReference type="CDD" id="cd13134">
    <property type="entry name" value="MATE_like_8"/>
    <property type="match status" value="1"/>
</dbReference>
<dbReference type="PANTHER" id="PTHR42925">
    <property type="entry name" value="MULTIDRUG AND TOXIN EFFLUX PROTEIN MATE FAMILY"/>
    <property type="match status" value="1"/>
</dbReference>
<feature type="transmembrane region" description="Helical" evidence="8">
    <location>
        <begin position="447"/>
        <end position="465"/>
    </location>
</feature>
<feature type="transmembrane region" description="Helical" evidence="8">
    <location>
        <begin position="350"/>
        <end position="374"/>
    </location>
</feature>
<dbReference type="PANTHER" id="PTHR42925:SF2">
    <property type="entry name" value="NA+ DRIVEN MULTIDRUG EFFLUX PUMP"/>
    <property type="match status" value="1"/>
</dbReference>
<evidence type="ECO:0000256" key="1">
    <source>
        <dbReference type="ARBA" id="ARBA00004651"/>
    </source>
</evidence>
<dbReference type="AlphaFoldDB" id="A0A437K4P4"/>
<feature type="transmembrane region" description="Helical" evidence="8">
    <location>
        <begin position="417"/>
        <end position="441"/>
    </location>
</feature>
<dbReference type="GO" id="GO:0042910">
    <property type="term" value="F:xenobiotic transmembrane transporter activity"/>
    <property type="evidence" value="ECO:0007669"/>
    <property type="project" value="InterPro"/>
</dbReference>
<gene>
    <name evidence="9" type="ORF">EM808_24905</name>
</gene>
<evidence type="ECO:0000256" key="6">
    <source>
        <dbReference type="ARBA" id="ARBA00022989"/>
    </source>
</evidence>
<keyword evidence="5 8" id="KW-0812">Transmembrane</keyword>
<feature type="transmembrane region" description="Helical" evidence="8">
    <location>
        <begin position="268"/>
        <end position="293"/>
    </location>
</feature>
<evidence type="ECO:0000256" key="8">
    <source>
        <dbReference type="SAM" id="Phobius"/>
    </source>
</evidence>
<evidence type="ECO:0000256" key="4">
    <source>
        <dbReference type="ARBA" id="ARBA00022475"/>
    </source>
</evidence>
<reference evidence="9 10" key="1">
    <citation type="submission" date="2019-01" db="EMBL/GenBank/DDBJ databases">
        <title>Bacillus sp. M5HDSG1-1, whole genome shotgun sequence.</title>
        <authorList>
            <person name="Tuo L."/>
        </authorList>
    </citation>
    <scope>NUCLEOTIDE SEQUENCE [LARGE SCALE GENOMIC DNA]</scope>
    <source>
        <strain evidence="9 10">M5HDSG1-1</strain>
    </source>
</reference>
<accession>A0A437K4P4</accession>
<keyword evidence="6 8" id="KW-1133">Transmembrane helix</keyword>
<proteinExistence type="inferred from homology"/>
<name>A0A437K4P4_9BACI</name>
<dbReference type="GO" id="GO:0005886">
    <property type="term" value="C:plasma membrane"/>
    <property type="evidence" value="ECO:0007669"/>
    <property type="project" value="UniProtKB-SubCell"/>
</dbReference>